<keyword evidence="3" id="KW-1185">Reference proteome</keyword>
<dbReference type="Proteomes" id="UP000095192">
    <property type="component" value="Unassembled WGS sequence"/>
</dbReference>
<feature type="region of interest" description="Disordered" evidence="1">
    <location>
        <begin position="48"/>
        <end position="74"/>
    </location>
</feature>
<proteinExistence type="predicted"/>
<reference evidence="2 3" key="1">
    <citation type="journal article" date="2016" name="BMC Genomics">
        <title>Comparative genomics reveals Cyclospora cayetanensis possesses coccidia-like metabolism and invasion components but unique surface antigens.</title>
        <authorList>
            <person name="Liu S."/>
            <person name="Wang L."/>
            <person name="Zheng H."/>
            <person name="Xu Z."/>
            <person name="Roellig D.M."/>
            <person name="Li N."/>
            <person name="Frace M.A."/>
            <person name="Tang K."/>
            <person name="Arrowood M.J."/>
            <person name="Moss D.M."/>
            <person name="Zhang L."/>
            <person name="Feng Y."/>
            <person name="Xiao L."/>
        </authorList>
    </citation>
    <scope>NUCLEOTIDE SEQUENCE [LARGE SCALE GENOMIC DNA]</scope>
    <source>
        <strain evidence="2 3">CHN_HEN01</strain>
    </source>
</reference>
<dbReference type="AlphaFoldDB" id="A0A1D3CZZ7"/>
<evidence type="ECO:0000313" key="3">
    <source>
        <dbReference type="Proteomes" id="UP000095192"/>
    </source>
</evidence>
<protein>
    <submittedName>
        <fullName evidence="2">Uncharacterized protein</fullName>
    </submittedName>
</protein>
<gene>
    <name evidence="2" type="ORF">cyc_05689</name>
</gene>
<evidence type="ECO:0000256" key="1">
    <source>
        <dbReference type="SAM" id="MobiDB-lite"/>
    </source>
</evidence>
<comment type="caution">
    <text evidence="2">The sequence shown here is derived from an EMBL/GenBank/DDBJ whole genome shotgun (WGS) entry which is preliminary data.</text>
</comment>
<dbReference type="InParanoid" id="A0A1D3CZZ7"/>
<organism evidence="2 3">
    <name type="scientific">Cyclospora cayetanensis</name>
    <dbReference type="NCBI Taxonomy" id="88456"/>
    <lineage>
        <taxon>Eukaryota</taxon>
        <taxon>Sar</taxon>
        <taxon>Alveolata</taxon>
        <taxon>Apicomplexa</taxon>
        <taxon>Conoidasida</taxon>
        <taxon>Coccidia</taxon>
        <taxon>Eucoccidiorida</taxon>
        <taxon>Eimeriorina</taxon>
        <taxon>Eimeriidae</taxon>
        <taxon>Cyclospora</taxon>
    </lineage>
</organism>
<accession>A0A1D3CZZ7</accession>
<name>A0A1D3CZZ7_9EIME</name>
<dbReference type="EMBL" id="JROU02001325">
    <property type="protein sequence ID" value="OEH76780.1"/>
    <property type="molecule type" value="Genomic_DNA"/>
</dbReference>
<sequence length="74" mass="8009">MSYRSWRFNLPSASASVDPRSATCCLEPEPPICPHDLCTVSLALDPANGARPPSRHHSTSTAWRAPVGNEGLKH</sequence>
<dbReference type="VEuPathDB" id="ToxoDB:cyc_05689"/>
<evidence type="ECO:0000313" key="2">
    <source>
        <dbReference type="EMBL" id="OEH76780.1"/>
    </source>
</evidence>